<keyword evidence="4" id="KW-1185">Reference proteome</keyword>
<accession>A0A9P8TMQ1</accession>
<dbReference type="InterPro" id="IPR045237">
    <property type="entry name" value="COPS7/eIF3m"/>
</dbReference>
<comment type="similarity">
    <text evidence="1">Belongs to the CSN7/EIF3M family. CSN7 subfamily.</text>
</comment>
<name>A0A9P8TMQ1_WICPI</name>
<dbReference type="OrthoDB" id="10267031at2759"/>
<proteinExistence type="inferred from homology"/>
<comment type="caution">
    <text evidence="3">The sequence shown here is derived from an EMBL/GenBank/DDBJ whole genome shotgun (WGS) entry which is preliminary data.</text>
</comment>
<dbReference type="GO" id="GO:0008541">
    <property type="term" value="C:proteasome regulatory particle, lid subcomplex"/>
    <property type="evidence" value="ECO:0007669"/>
    <property type="project" value="UniProtKB-ARBA"/>
</dbReference>
<dbReference type="InterPro" id="IPR036390">
    <property type="entry name" value="WH_DNA-bd_sf"/>
</dbReference>
<protein>
    <recommendedName>
        <fullName evidence="2">PCI domain-containing protein</fullName>
    </recommendedName>
</protein>
<dbReference type="Pfam" id="PF01399">
    <property type="entry name" value="PCI"/>
    <property type="match status" value="1"/>
</dbReference>
<gene>
    <name evidence="3" type="ORF">WICPIJ_005051</name>
</gene>
<reference evidence="3" key="1">
    <citation type="journal article" date="2021" name="Open Biol.">
        <title>Shared evolutionary footprints suggest mitochondrial oxidative damage underlies multiple complex I losses in fungi.</title>
        <authorList>
            <person name="Schikora-Tamarit M.A."/>
            <person name="Marcet-Houben M."/>
            <person name="Nosek J."/>
            <person name="Gabaldon T."/>
        </authorList>
    </citation>
    <scope>NUCLEOTIDE SEQUENCE</scope>
    <source>
        <strain evidence="3">CBS2887</strain>
    </source>
</reference>
<dbReference type="GO" id="GO:0005852">
    <property type="term" value="C:eukaryotic translation initiation factor 3 complex"/>
    <property type="evidence" value="ECO:0007669"/>
    <property type="project" value="TreeGrafter"/>
</dbReference>
<reference evidence="3" key="2">
    <citation type="submission" date="2021-01" db="EMBL/GenBank/DDBJ databases">
        <authorList>
            <person name="Schikora-Tamarit M.A."/>
        </authorList>
    </citation>
    <scope>NUCLEOTIDE SEQUENCE</scope>
    <source>
        <strain evidence="3">CBS2887</strain>
    </source>
</reference>
<dbReference type="AlphaFoldDB" id="A0A9P8TMQ1"/>
<dbReference type="InterPro" id="IPR000717">
    <property type="entry name" value="PCI_dom"/>
</dbReference>
<dbReference type="SUPFAM" id="SSF46785">
    <property type="entry name" value="Winged helix' DNA-binding domain"/>
    <property type="match status" value="1"/>
</dbReference>
<evidence type="ECO:0000259" key="2">
    <source>
        <dbReference type="Pfam" id="PF01399"/>
    </source>
</evidence>
<evidence type="ECO:0000256" key="1">
    <source>
        <dbReference type="ARBA" id="ARBA00008482"/>
    </source>
</evidence>
<organism evidence="3 4">
    <name type="scientific">Wickerhamomyces pijperi</name>
    <name type="common">Yeast</name>
    <name type="synonym">Pichia pijperi</name>
    <dbReference type="NCBI Taxonomy" id="599730"/>
    <lineage>
        <taxon>Eukaryota</taxon>
        <taxon>Fungi</taxon>
        <taxon>Dikarya</taxon>
        <taxon>Ascomycota</taxon>
        <taxon>Saccharomycotina</taxon>
        <taxon>Saccharomycetes</taxon>
        <taxon>Phaffomycetales</taxon>
        <taxon>Wickerhamomycetaceae</taxon>
        <taxon>Wickerhamomyces</taxon>
    </lineage>
</organism>
<evidence type="ECO:0000313" key="4">
    <source>
        <dbReference type="Proteomes" id="UP000774326"/>
    </source>
</evidence>
<dbReference type="PANTHER" id="PTHR15350:SF2">
    <property type="entry name" value="EUKARYOTIC TRANSLATION INITIATION FACTOR 3 SUBUNIT M"/>
    <property type="match status" value="1"/>
</dbReference>
<evidence type="ECO:0000313" key="3">
    <source>
        <dbReference type="EMBL" id="KAH3683976.1"/>
    </source>
</evidence>
<dbReference type="EMBL" id="JAEUBG010002836">
    <property type="protein sequence ID" value="KAH3683976.1"/>
    <property type="molecule type" value="Genomic_DNA"/>
</dbReference>
<dbReference type="Proteomes" id="UP000774326">
    <property type="component" value="Unassembled WGS sequence"/>
</dbReference>
<dbReference type="PANTHER" id="PTHR15350">
    <property type="entry name" value="COP9 SIGNALOSOME COMPLEX SUBUNIT 7/DENDRITIC CELL PROTEIN GA17"/>
    <property type="match status" value="1"/>
</dbReference>
<feature type="domain" description="PCI" evidence="2">
    <location>
        <begin position="339"/>
        <end position="384"/>
    </location>
</feature>
<sequence>MRVEEYKVSKAPKGLKESWPSKPINHLIRPFAMSAQSYLNVDGSLSESVNELATVLDHFNPELNYAEKLNAFAVESAQQDDDEDLEYSEELFTEISNSAKYFVAVPERETESLVNLVISILNYSQNFLQLTSAFFSDLIQQTSSAAQLNSKKRTSKLISTISNLTTVFNFVSSAEYQFKNSILSKILEIVQFLETPAILKPIFATEISQLVSFDEADEQSVKATRAILSQLSELTFSFDEKKSIEYLQYSILNLPSPTPELVESFLIKNFNAKSVVDLSYISKLQITLPTQYATLLNDYLTSPAAEFSAKSQTASFPLINFETVIAKNQTITFLNKAHTVKSLSFQEISELLAIPQEQVEIFLVNVIKGQFVQGKIDQINQLFKIYKVCLIVKPVELQDWLDIKAGLLKWKSNLKDIKALIDQAQKKKKTANN</sequence>
<dbReference type="GO" id="GO:0002183">
    <property type="term" value="P:cytoplasmic translational initiation"/>
    <property type="evidence" value="ECO:0007669"/>
    <property type="project" value="TreeGrafter"/>
</dbReference>